<feature type="non-terminal residue" evidence="1">
    <location>
        <position position="1"/>
    </location>
</feature>
<protein>
    <submittedName>
        <fullName evidence="1">mRNA export protein</fullName>
    </submittedName>
</protein>
<name>A0A3R8AJI1_TOXGO</name>
<feature type="non-terminal residue" evidence="1">
    <location>
        <position position="15"/>
    </location>
</feature>
<organism evidence="1 2">
    <name type="scientific">Toxoplasma gondii CAST</name>
    <dbReference type="NCBI Taxonomy" id="943122"/>
    <lineage>
        <taxon>Eukaryota</taxon>
        <taxon>Sar</taxon>
        <taxon>Alveolata</taxon>
        <taxon>Apicomplexa</taxon>
        <taxon>Conoidasida</taxon>
        <taxon>Coccidia</taxon>
        <taxon>Eucoccidiorida</taxon>
        <taxon>Eimeriorina</taxon>
        <taxon>Sarcocystidae</taxon>
        <taxon>Toxoplasma</taxon>
    </lineage>
</organism>
<dbReference type="Proteomes" id="UP000284452">
    <property type="component" value="Unassembled WGS sequence"/>
</dbReference>
<sequence>GADGSIVCWDKVNRQ</sequence>
<dbReference type="EMBL" id="AHIV02000099">
    <property type="protein sequence ID" value="RQX75453.1"/>
    <property type="molecule type" value="Genomic_DNA"/>
</dbReference>
<gene>
    <name evidence="1" type="ORF">TGCAST_272350C</name>
</gene>
<dbReference type="VEuPathDB" id="ToxoDB:TGCAST_272350C"/>
<evidence type="ECO:0000313" key="1">
    <source>
        <dbReference type="EMBL" id="RQX75453.1"/>
    </source>
</evidence>
<reference evidence="1 2" key="1">
    <citation type="submission" date="2017-10" db="EMBL/GenBank/DDBJ databases">
        <authorList>
            <person name="Sibley D."/>
            <person name="Venepally P."/>
            <person name="Karamycheva S."/>
            <person name="Hadjithomas M."/>
            <person name="Khan A."/>
            <person name="Brunk B."/>
            <person name="Roos D."/>
            <person name="Caler E."/>
            <person name="Lorenzi H."/>
        </authorList>
    </citation>
    <scope>NUCLEOTIDE SEQUENCE [LARGE SCALE GENOMIC DNA]</scope>
    <source>
        <strain evidence="1 2">CAST</strain>
    </source>
</reference>
<accession>A0A3R8AJI1</accession>
<evidence type="ECO:0000313" key="2">
    <source>
        <dbReference type="Proteomes" id="UP000284452"/>
    </source>
</evidence>
<comment type="caution">
    <text evidence="1">The sequence shown here is derived from an EMBL/GenBank/DDBJ whole genome shotgun (WGS) entry which is preliminary data.</text>
</comment>
<proteinExistence type="predicted"/>